<protein>
    <submittedName>
        <fullName evidence="1">Uncharacterized protein</fullName>
    </submittedName>
</protein>
<dbReference type="Gene3D" id="3.30.1330.70">
    <property type="entry name" value="Holliday junction resolvase RusA"/>
    <property type="match status" value="1"/>
</dbReference>
<keyword evidence="2" id="KW-1185">Reference proteome</keyword>
<dbReference type="Proteomes" id="UP000702209">
    <property type="component" value="Unassembled WGS sequence"/>
</dbReference>
<gene>
    <name evidence="1" type="ORF">IU459_27145</name>
</gene>
<dbReference type="EMBL" id="JADLQX010000024">
    <property type="protein sequence ID" value="MBF6301193.1"/>
    <property type="molecule type" value="Genomic_DNA"/>
</dbReference>
<evidence type="ECO:0000313" key="1">
    <source>
        <dbReference type="EMBL" id="MBF6301193.1"/>
    </source>
</evidence>
<proteinExistence type="predicted"/>
<name>A0ABS0CX70_9NOCA</name>
<dbReference type="InterPro" id="IPR036614">
    <property type="entry name" value="RusA-like_sf"/>
</dbReference>
<reference evidence="1 2" key="1">
    <citation type="submission" date="2020-10" db="EMBL/GenBank/DDBJ databases">
        <title>Identification of Nocardia species via Next-generation sequencing and recognition of intraspecies genetic diversity.</title>
        <authorList>
            <person name="Li P."/>
            <person name="Li P."/>
            <person name="Lu B."/>
        </authorList>
    </citation>
    <scope>NUCLEOTIDE SEQUENCE [LARGE SCALE GENOMIC DNA]</scope>
    <source>
        <strain evidence="1 2">BJ06-0157</strain>
    </source>
</reference>
<dbReference type="RefSeq" id="WP_195132420.1">
    <property type="nucleotide sequence ID" value="NZ_JADLQX010000024.1"/>
</dbReference>
<organism evidence="1 2">
    <name type="scientific">Nocardia amamiensis</name>
    <dbReference type="NCBI Taxonomy" id="404578"/>
    <lineage>
        <taxon>Bacteria</taxon>
        <taxon>Bacillati</taxon>
        <taxon>Actinomycetota</taxon>
        <taxon>Actinomycetes</taxon>
        <taxon>Mycobacteriales</taxon>
        <taxon>Nocardiaceae</taxon>
        <taxon>Nocardia</taxon>
    </lineage>
</organism>
<evidence type="ECO:0000313" key="2">
    <source>
        <dbReference type="Proteomes" id="UP000702209"/>
    </source>
</evidence>
<accession>A0ABS0CX70</accession>
<comment type="caution">
    <text evidence="1">The sequence shown here is derived from an EMBL/GenBank/DDBJ whole genome shotgun (WGS) entry which is preliminary data.</text>
</comment>
<sequence length="156" mass="16621">MRDRATPTGVVHVGSATAVIFLPWTCPPLSMNDGGASPGARMAKARKIATIRAAVVTLARAAGLPKGVGYATITLHYRPRDNKPRDSVNLAPTVKAVVDGLTPQKVVKTKRGFNVHPGYGFVPDDSTRHVSTPEPVIHPAEPGRDGALWLDITWEA</sequence>